<dbReference type="AlphaFoldDB" id="A0A4R5QER9"/>
<organism evidence="1 2">
    <name type="scientific">Dankookia rubra</name>
    <dbReference type="NCBI Taxonomy" id="1442381"/>
    <lineage>
        <taxon>Bacteria</taxon>
        <taxon>Pseudomonadati</taxon>
        <taxon>Pseudomonadota</taxon>
        <taxon>Alphaproteobacteria</taxon>
        <taxon>Acetobacterales</taxon>
        <taxon>Roseomonadaceae</taxon>
        <taxon>Dankookia</taxon>
    </lineage>
</organism>
<sequence>MLPLCRALGDLKRIRSAGRAGSIAERMFAAAWTRIAAGGHPDAVARDTVRAALIATRLGDLDAGTLGQAGVPPAEVGRIQGAALAQAIVPLDMATRAWLAGEARAEPAAVSTSPPAFVARLAAQPRAGATHPERGRLMLEPPESHAEHCLVVAVIGALLAPTWDAGSETVFLAGLAHHLHNALLPDSGFAGEMLLGEWLQPAFTRATALALQELDPIPRNRVQAALRIIPDAATPEGRAFHAADTLDRVLQVEHHLRAAGTTMDFVLRQMELVHAGPTRTFQDAVLARFGLMAEPPEARGGVAA</sequence>
<proteinExistence type="predicted"/>
<dbReference type="EMBL" id="SMSJ01000028">
    <property type="protein sequence ID" value="TDH61011.1"/>
    <property type="molecule type" value="Genomic_DNA"/>
</dbReference>
<dbReference type="OrthoDB" id="1492287at2"/>
<gene>
    <name evidence="1" type="ORF">E2C06_19305</name>
</gene>
<accession>A0A4R5QER9</accession>
<evidence type="ECO:0008006" key="3">
    <source>
        <dbReference type="Google" id="ProtNLM"/>
    </source>
</evidence>
<protein>
    <recommendedName>
        <fullName evidence="3">HD domain-containing protein</fullName>
    </recommendedName>
</protein>
<reference evidence="1 2" key="1">
    <citation type="journal article" date="2016" name="J. Microbiol.">
        <title>Dankookia rubra gen. nov., sp. nov., an alphaproteobacterium isolated from sediment of a shallow stream.</title>
        <authorList>
            <person name="Kim W.H."/>
            <person name="Kim D.H."/>
            <person name="Kang K."/>
            <person name="Ahn T.Y."/>
        </authorList>
    </citation>
    <scope>NUCLEOTIDE SEQUENCE [LARGE SCALE GENOMIC DNA]</scope>
    <source>
        <strain evidence="1 2">JCM30602</strain>
    </source>
</reference>
<name>A0A4R5QER9_9PROT</name>
<dbReference type="Gene3D" id="1.10.3210.10">
    <property type="entry name" value="Hypothetical protein af1432"/>
    <property type="match status" value="1"/>
</dbReference>
<keyword evidence="2" id="KW-1185">Reference proteome</keyword>
<evidence type="ECO:0000313" key="2">
    <source>
        <dbReference type="Proteomes" id="UP000295096"/>
    </source>
</evidence>
<evidence type="ECO:0000313" key="1">
    <source>
        <dbReference type="EMBL" id="TDH61011.1"/>
    </source>
</evidence>
<dbReference type="SUPFAM" id="SSF109604">
    <property type="entry name" value="HD-domain/PDEase-like"/>
    <property type="match status" value="1"/>
</dbReference>
<dbReference type="Proteomes" id="UP000295096">
    <property type="component" value="Unassembled WGS sequence"/>
</dbReference>
<comment type="caution">
    <text evidence="1">The sequence shown here is derived from an EMBL/GenBank/DDBJ whole genome shotgun (WGS) entry which is preliminary data.</text>
</comment>